<dbReference type="InterPro" id="IPR011032">
    <property type="entry name" value="GroES-like_sf"/>
</dbReference>
<name>A0A815SVX9_9BILA</name>
<dbReference type="PANTHER" id="PTHR45348">
    <property type="entry name" value="HYPOTHETICAL OXIDOREDUCTASE (EUROFUNG)"/>
    <property type="match status" value="1"/>
</dbReference>
<evidence type="ECO:0000313" key="5">
    <source>
        <dbReference type="Proteomes" id="UP000663889"/>
    </source>
</evidence>
<dbReference type="EMBL" id="CAJNOU010005962">
    <property type="protein sequence ID" value="CAF1493177.1"/>
    <property type="molecule type" value="Genomic_DNA"/>
</dbReference>
<gene>
    <name evidence="4" type="ORF">FNK824_LOCUS36229</name>
    <name evidence="3" type="ORF">SEV965_LOCUS35682</name>
</gene>
<dbReference type="GO" id="GO:0016651">
    <property type="term" value="F:oxidoreductase activity, acting on NAD(P)H"/>
    <property type="evidence" value="ECO:0007669"/>
    <property type="project" value="InterPro"/>
</dbReference>
<evidence type="ECO:0000259" key="2">
    <source>
        <dbReference type="Pfam" id="PF00107"/>
    </source>
</evidence>
<reference evidence="3" key="1">
    <citation type="submission" date="2021-02" db="EMBL/GenBank/DDBJ databases">
        <authorList>
            <person name="Nowell W R."/>
        </authorList>
    </citation>
    <scope>NUCLEOTIDE SEQUENCE</scope>
</reference>
<protein>
    <recommendedName>
        <fullName evidence="2">Alcohol dehydrogenase-like C-terminal domain-containing protein</fullName>
    </recommendedName>
</protein>
<comment type="caution">
    <text evidence="3">The sequence shown here is derived from an EMBL/GenBank/DDBJ whole genome shotgun (WGS) entry which is preliminary data.</text>
</comment>
<dbReference type="Pfam" id="PF00107">
    <property type="entry name" value="ADH_zinc_N"/>
    <property type="match status" value="1"/>
</dbReference>
<evidence type="ECO:0000313" key="3">
    <source>
        <dbReference type="EMBL" id="CAF1493177.1"/>
    </source>
</evidence>
<dbReference type="Proteomes" id="UP000663874">
    <property type="component" value="Unassembled WGS sequence"/>
</dbReference>
<dbReference type="Proteomes" id="UP000663889">
    <property type="component" value="Unassembled WGS sequence"/>
</dbReference>
<evidence type="ECO:0000256" key="1">
    <source>
        <dbReference type="SAM" id="SignalP"/>
    </source>
</evidence>
<proteinExistence type="predicted"/>
<dbReference type="InterPro" id="IPR047122">
    <property type="entry name" value="Trans-enoyl_RdTase-like"/>
</dbReference>
<organism evidence="3 5">
    <name type="scientific">Rotaria sordida</name>
    <dbReference type="NCBI Taxonomy" id="392033"/>
    <lineage>
        <taxon>Eukaryota</taxon>
        <taxon>Metazoa</taxon>
        <taxon>Spiralia</taxon>
        <taxon>Gnathifera</taxon>
        <taxon>Rotifera</taxon>
        <taxon>Eurotatoria</taxon>
        <taxon>Bdelloidea</taxon>
        <taxon>Philodinida</taxon>
        <taxon>Philodinidae</taxon>
        <taxon>Rotaria</taxon>
    </lineage>
</organism>
<keyword evidence="1" id="KW-0732">Signal</keyword>
<dbReference type="Gene3D" id="3.90.180.10">
    <property type="entry name" value="Medium-chain alcohol dehydrogenases, catalytic domain"/>
    <property type="match status" value="1"/>
</dbReference>
<dbReference type="EMBL" id="CAJOBE010016436">
    <property type="protein sequence ID" value="CAF4200357.1"/>
    <property type="molecule type" value="Genomic_DNA"/>
</dbReference>
<dbReference type="Gene3D" id="3.40.50.720">
    <property type="entry name" value="NAD(P)-binding Rossmann-like Domain"/>
    <property type="match status" value="1"/>
</dbReference>
<accession>A0A815SVX9</accession>
<dbReference type="AlphaFoldDB" id="A0A815SVX9"/>
<dbReference type="InterPro" id="IPR036291">
    <property type="entry name" value="NAD(P)-bd_dom_sf"/>
</dbReference>
<dbReference type="CDD" id="cd08249">
    <property type="entry name" value="enoyl_reductase_like"/>
    <property type="match status" value="1"/>
</dbReference>
<feature type="signal peptide" evidence="1">
    <location>
        <begin position="1"/>
        <end position="17"/>
    </location>
</feature>
<sequence>MFLSCLLFFFLGNYKKGERVAGCVHGGLDHEFGIRGAFSEYVVQEASLVFRYPSTMSPEAVVTLPLVSITAALGSTSVGQCAIQLAKSIGCFVITTASSARHDYLKGLGADVCFDYKDPYVVSKIRQAAKDHLAYAFDCISEKEATRQVCAALTASNSQLCTVLPFIASEIPPHIKEHRVLMYTMFGNERNLFGKHYKAKSEDKKFAEKFYKLVSNVLLPEGLLKPNRVTKIPGGLNGVEEGFKRMMENKVAAEKLVYTIAETNSQNDCRWICCRKICSKGASY</sequence>
<evidence type="ECO:0000313" key="4">
    <source>
        <dbReference type="EMBL" id="CAF4200357.1"/>
    </source>
</evidence>
<dbReference type="InterPro" id="IPR013149">
    <property type="entry name" value="ADH-like_C"/>
</dbReference>
<dbReference type="PANTHER" id="PTHR45348:SF2">
    <property type="entry name" value="ZINC-TYPE ALCOHOL DEHYDROGENASE-LIKE PROTEIN C2E1P3.01"/>
    <property type="match status" value="1"/>
</dbReference>
<dbReference type="SUPFAM" id="SSF51735">
    <property type="entry name" value="NAD(P)-binding Rossmann-fold domains"/>
    <property type="match status" value="1"/>
</dbReference>
<feature type="domain" description="Alcohol dehydrogenase-like C-terminal" evidence="2">
    <location>
        <begin position="78"/>
        <end position="154"/>
    </location>
</feature>
<dbReference type="SUPFAM" id="SSF50129">
    <property type="entry name" value="GroES-like"/>
    <property type="match status" value="1"/>
</dbReference>
<feature type="chain" id="PRO_5035688065" description="Alcohol dehydrogenase-like C-terminal domain-containing protein" evidence="1">
    <location>
        <begin position="18"/>
        <end position="284"/>
    </location>
</feature>